<dbReference type="InterPro" id="IPR009653">
    <property type="entry name" value="Ksh1"/>
</dbReference>
<keyword evidence="8" id="KW-0472">Membrane</keyword>
<evidence type="ECO:0000256" key="4">
    <source>
        <dbReference type="ARBA" id="ARBA00022692"/>
    </source>
</evidence>
<keyword evidence="7" id="KW-0333">Golgi apparatus</keyword>
<dbReference type="InterPro" id="IPR051523">
    <property type="entry name" value="KISH_domain"/>
</dbReference>
<keyword evidence="4" id="KW-0812">Transmembrane</keyword>
<proteinExistence type="inferred from homology"/>
<comment type="caution">
    <text evidence="10">The sequence shown here is derived from an EMBL/GenBank/DDBJ whole genome shotgun (WGS) entry which is preliminary data.</text>
</comment>
<keyword evidence="6" id="KW-1133">Transmembrane helix</keyword>
<sequence>MKSALFSLQGLITVILLFICTCSYIRAKFPTIFDRNQQPGKHEGLSGLSWKASRIGERKSPYVAGALLIMALKTLFLSE</sequence>
<name>A0AAV2YRM7_9STRA</name>
<dbReference type="PANTHER" id="PTHR13229">
    <property type="entry name" value="PROTEIN KISH-A"/>
    <property type="match status" value="1"/>
</dbReference>
<comment type="function">
    <text evidence="1 9">Involved in the early part of the secretory pathway.</text>
</comment>
<comment type="similarity">
    <text evidence="3 9">Belongs to the KISH family.</text>
</comment>
<keyword evidence="5" id="KW-0732">Signal</keyword>
<keyword evidence="11" id="KW-1185">Reference proteome</keyword>
<comment type="subcellular location">
    <subcellularLocation>
        <location evidence="2">Golgi apparatus membrane</location>
        <topology evidence="2">Single-pass type I membrane protein</topology>
    </subcellularLocation>
</comment>
<evidence type="ECO:0000256" key="8">
    <source>
        <dbReference type="ARBA" id="ARBA00023136"/>
    </source>
</evidence>
<dbReference type="Proteomes" id="UP001146120">
    <property type="component" value="Unassembled WGS sequence"/>
</dbReference>
<reference evidence="10" key="2">
    <citation type="journal article" date="2023" name="Microbiol Resour">
        <title>Decontamination and Annotation of the Draft Genome Sequence of the Oomycete Lagenidium giganteum ARSEF 373.</title>
        <authorList>
            <person name="Morgan W.R."/>
            <person name="Tartar A."/>
        </authorList>
    </citation>
    <scope>NUCLEOTIDE SEQUENCE</scope>
    <source>
        <strain evidence="10">ARSEF 373</strain>
    </source>
</reference>
<evidence type="ECO:0000256" key="3">
    <source>
        <dbReference type="ARBA" id="ARBA00008961"/>
    </source>
</evidence>
<organism evidence="10 11">
    <name type="scientific">Lagenidium giganteum</name>
    <dbReference type="NCBI Taxonomy" id="4803"/>
    <lineage>
        <taxon>Eukaryota</taxon>
        <taxon>Sar</taxon>
        <taxon>Stramenopiles</taxon>
        <taxon>Oomycota</taxon>
        <taxon>Peronosporomycetes</taxon>
        <taxon>Pythiales</taxon>
        <taxon>Pythiaceae</taxon>
    </lineage>
</organism>
<reference evidence="10" key="1">
    <citation type="submission" date="2022-11" db="EMBL/GenBank/DDBJ databases">
        <authorList>
            <person name="Morgan W.R."/>
            <person name="Tartar A."/>
        </authorList>
    </citation>
    <scope>NUCLEOTIDE SEQUENCE</scope>
    <source>
        <strain evidence="10">ARSEF 373</strain>
    </source>
</reference>
<evidence type="ECO:0000313" key="10">
    <source>
        <dbReference type="EMBL" id="DAZ95983.1"/>
    </source>
</evidence>
<evidence type="ECO:0000256" key="2">
    <source>
        <dbReference type="ARBA" id="ARBA00004614"/>
    </source>
</evidence>
<evidence type="ECO:0000256" key="9">
    <source>
        <dbReference type="RuleBase" id="RU910717"/>
    </source>
</evidence>
<dbReference type="Pfam" id="PF06842">
    <property type="entry name" value="DUF1242"/>
    <property type="match status" value="1"/>
</dbReference>
<dbReference type="EMBL" id="DAKRPA010000182">
    <property type="protein sequence ID" value="DAZ95983.1"/>
    <property type="molecule type" value="Genomic_DNA"/>
</dbReference>
<protein>
    <recommendedName>
        <fullName evidence="9">Protein kish</fullName>
    </recommendedName>
</protein>
<gene>
    <name evidence="10" type="ORF">N0F65_009284</name>
</gene>
<dbReference type="AlphaFoldDB" id="A0AAV2YRM7"/>
<evidence type="ECO:0000256" key="6">
    <source>
        <dbReference type="ARBA" id="ARBA00022989"/>
    </source>
</evidence>
<evidence type="ECO:0000256" key="7">
    <source>
        <dbReference type="ARBA" id="ARBA00023034"/>
    </source>
</evidence>
<dbReference type="GO" id="GO:0000139">
    <property type="term" value="C:Golgi membrane"/>
    <property type="evidence" value="ECO:0007669"/>
    <property type="project" value="UniProtKB-SubCell"/>
</dbReference>
<evidence type="ECO:0000256" key="1">
    <source>
        <dbReference type="ARBA" id="ARBA00002154"/>
    </source>
</evidence>
<evidence type="ECO:0000313" key="11">
    <source>
        <dbReference type="Proteomes" id="UP001146120"/>
    </source>
</evidence>
<accession>A0AAV2YRM7</accession>
<evidence type="ECO:0000256" key="5">
    <source>
        <dbReference type="ARBA" id="ARBA00022729"/>
    </source>
</evidence>